<keyword evidence="3" id="KW-1185">Reference proteome</keyword>
<keyword evidence="1" id="KW-1133">Transmembrane helix</keyword>
<name>A0A8T9BZ90_9HELO</name>
<dbReference type="EMBL" id="QGMK01001211">
    <property type="protein sequence ID" value="TVY71484.1"/>
    <property type="molecule type" value="Genomic_DNA"/>
</dbReference>
<evidence type="ECO:0000256" key="1">
    <source>
        <dbReference type="SAM" id="Phobius"/>
    </source>
</evidence>
<dbReference type="OrthoDB" id="2122304at2759"/>
<feature type="non-terminal residue" evidence="2">
    <location>
        <position position="1"/>
    </location>
</feature>
<keyword evidence="1" id="KW-0472">Membrane</keyword>
<evidence type="ECO:0000313" key="3">
    <source>
        <dbReference type="Proteomes" id="UP000469558"/>
    </source>
</evidence>
<gene>
    <name evidence="2" type="ORF">LSUE1_G008483</name>
</gene>
<organism evidence="2 3">
    <name type="scientific">Lachnellula suecica</name>
    <dbReference type="NCBI Taxonomy" id="602035"/>
    <lineage>
        <taxon>Eukaryota</taxon>
        <taxon>Fungi</taxon>
        <taxon>Dikarya</taxon>
        <taxon>Ascomycota</taxon>
        <taxon>Pezizomycotina</taxon>
        <taxon>Leotiomycetes</taxon>
        <taxon>Helotiales</taxon>
        <taxon>Lachnaceae</taxon>
        <taxon>Lachnellula</taxon>
    </lineage>
</organism>
<proteinExistence type="predicted"/>
<reference evidence="2 3" key="1">
    <citation type="submission" date="2018-05" db="EMBL/GenBank/DDBJ databases">
        <title>Genome sequencing and assembly of the regulated plant pathogen Lachnellula willkommii and related sister species for the development of diagnostic species identification markers.</title>
        <authorList>
            <person name="Giroux E."/>
            <person name="Bilodeau G."/>
        </authorList>
    </citation>
    <scope>NUCLEOTIDE SEQUENCE [LARGE SCALE GENOMIC DNA]</scope>
    <source>
        <strain evidence="2 3">CBS 268.59</strain>
    </source>
</reference>
<dbReference type="InterPro" id="IPR023352">
    <property type="entry name" value="MAPEG-like_dom_sf"/>
</dbReference>
<accession>A0A8T9BZ90</accession>
<feature type="transmembrane region" description="Helical" evidence="1">
    <location>
        <begin position="20"/>
        <end position="38"/>
    </location>
</feature>
<dbReference type="SUPFAM" id="SSF161084">
    <property type="entry name" value="MAPEG domain-like"/>
    <property type="match status" value="1"/>
</dbReference>
<evidence type="ECO:0000313" key="2">
    <source>
        <dbReference type="EMBL" id="TVY71484.1"/>
    </source>
</evidence>
<feature type="non-terminal residue" evidence="2">
    <location>
        <position position="113"/>
    </location>
</feature>
<keyword evidence="1" id="KW-0812">Transmembrane</keyword>
<protein>
    <submittedName>
        <fullName evidence="2">Uncharacterized protein</fullName>
    </submittedName>
</protein>
<dbReference type="Proteomes" id="UP000469558">
    <property type="component" value="Unassembled WGS sequence"/>
</dbReference>
<comment type="caution">
    <text evidence="2">The sequence shown here is derived from an EMBL/GenBank/DDBJ whole genome shotgun (WGS) entry which is preliminary data.</text>
</comment>
<dbReference type="AlphaFoldDB" id="A0A8T9BZ90"/>
<sequence>SSLLTTLGLRALAPSSPTPPNLSATFLISHFLFAYIFLSARGVKRHFKLDHNLAPREDVAKYGEAMVREGKLSRKQLDLVKRWEAAHANAVEDTASLWGVCCITMMVLAGKRL</sequence>